<dbReference type="EMBL" id="BAABAZ010000004">
    <property type="protein sequence ID" value="GAA4283340.1"/>
    <property type="molecule type" value="Genomic_DNA"/>
</dbReference>
<sequence>MPRLGPAALAAVLALSPVIAASPAATQTAIEVGSDAEIDISRLVLNPTTTPGTSVAVNFSAPPALSYTIELENPDGAIRAVTTQRDGFYLVKHTWSAVIEGLEPSTEYRYRIVQDETTAGDWHSFTTAASDAEPFEFLYFGDAQEGLDDEWPPVIRAGFEYAPDAALSLHSGDLVNYANIQSEWDDWFAALGEDAAGRLVMPVPGNHETYVDLDMSHFRQNFTLPRNGVTEETSYYYDYQGVRFVGLDGNRDLQAQADWLDEVLADNPHPWSVVTAHQPVYSTAVGRNEPEVRAAFGPVIEEHNVDLVLQGHDHTYARGHHNDSVTDEEGVTDGPVYVVSNAGPKYYQQQPVDDNTWTQNDATQVVRHGQTSTFQRITVDGCRLEYTSVIGAKGASSTTDLGIGEVLDQFSIDQCDGGKRVYDGPVADDGLDEEVPEEPLPGEVSPTPDPTGTPTDEPPVVEETPTPEETSPGPEETPGSEEAPGSEETPGAEAPDPTDSGSPSETPGGESTDDPGDASADDEPTDDPGDGSAHGERPTTESPSQDEPAQAGGGDSNAGDSGDEAGGGDSDDEAGGGDSGTGDSVSLDPDDTDPPGAEGTLPRTGSSVGSALAIGLGLVAFGGVLLMLRRFRP</sequence>
<keyword evidence="1 4" id="KW-0732">Signal</keyword>
<reference evidence="7" key="1">
    <citation type="journal article" date="2019" name="Int. J. Syst. Evol. Microbiol.">
        <title>The Global Catalogue of Microorganisms (GCM) 10K type strain sequencing project: providing services to taxonomists for standard genome sequencing and annotation.</title>
        <authorList>
            <consortium name="The Broad Institute Genomics Platform"/>
            <consortium name="The Broad Institute Genome Sequencing Center for Infectious Disease"/>
            <person name="Wu L."/>
            <person name="Ma J."/>
        </authorList>
    </citation>
    <scope>NUCLEOTIDE SEQUENCE [LARGE SCALE GENOMIC DNA]</scope>
    <source>
        <strain evidence="7">JCM 17458</strain>
    </source>
</reference>
<protein>
    <recommendedName>
        <fullName evidence="5">Calcineurin-like phosphoesterase domain-containing protein</fullName>
    </recommendedName>
</protein>
<dbReference type="PANTHER" id="PTHR22953:SF153">
    <property type="entry name" value="PURPLE ACID PHOSPHATASE"/>
    <property type="match status" value="1"/>
</dbReference>
<feature type="transmembrane region" description="Helical" evidence="3">
    <location>
        <begin position="608"/>
        <end position="628"/>
    </location>
</feature>
<accession>A0ABP8EHB2</accession>
<dbReference type="Pfam" id="PF00149">
    <property type="entry name" value="Metallophos"/>
    <property type="match status" value="1"/>
</dbReference>
<evidence type="ECO:0000313" key="7">
    <source>
        <dbReference type="Proteomes" id="UP001501586"/>
    </source>
</evidence>
<dbReference type="NCBIfam" id="TIGR01167">
    <property type="entry name" value="LPXTG_anchor"/>
    <property type="match status" value="1"/>
</dbReference>
<feature type="signal peptide" evidence="4">
    <location>
        <begin position="1"/>
        <end position="20"/>
    </location>
</feature>
<dbReference type="SUPFAM" id="SSF49363">
    <property type="entry name" value="Purple acid phosphatase, N-terminal domain"/>
    <property type="match status" value="1"/>
</dbReference>
<feature type="compositionally biased region" description="Low complexity" evidence="2">
    <location>
        <begin position="441"/>
        <end position="455"/>
    </location>
</feature>
<feature type="chain" id="PRO_5045511456" description="Calcineurin-like phosphoesterase domain-containing protein" evidence="4">
    <location>
        <begin position="21"/>
        <end position="633"/>
    </location>
</feature>
<organism evidence="6 7">
    <name type="scientific">Brevibacterium daeguense</name>
    <dbReference type="NCBI Taxonomy" id="909936"/>
    <lineage>
        <taxon>Bacteria</taxon>
        <taxon>Bacillati</taxon>
        <taxon>Actinomycetota</taxon>
        <taxon>Actinomycetes</taxon>
        <taxon>Micrococcales</taxon>
        <taxon>Brevibacteriaceae</taxon>
        <taxon>Brevibacterium</taxon>
    </lineage>
</organism>
<dbReference type="InterPro" id="IPR004843">
    <property type="entry name" value="Calcineurin-like_PHP"/>
</dbReference>
<name>A0ABP8EHB2_9MICO</name>
<dbReference type="InterPro" id="IPR008963">
    <property type="entry name" value="Purple_acid_Pase-like_N"/>
</dbReference>
<dbReference type="InterPro" id="IPR029052">
    <property type="entry name" value="Metallo-depent_PP-like"/>
</dbReference>
<feature type="domain" description="Calcineurin-like phosphoesterase" evidence="5">
    <location>
        <begin position="120"/>
        <end position="316"/>
    </location>
</feature>
<dbReference type="SUPFAM" id="SSF56300">
    <property type="entry name" value="Metallo-dependent phosphatases"/>
    <property type="match status" value="1"/>
</dbReference>
<evidence type="ECO:0000313" key="6">
    <source>
        <dbReference type="EMBL" id="GAA4283340.1"/>
    </source>
</evidence>
<keyword evidence="7" id="KW-1185">Reference proteome</keyword>
<evidence type="ECO:0000259" key="5">
    <source>
        <dbReference type="Pfam" id="PF00149"/>
    </source>
</evidence>
<evidence type="ECO:0000256" key="4">
    <source>
        <dbReference type="SAM" id="SignalP"/>
    </source>
</evidence>
<proteinExistence type="predicted"/>
<feature type="compositionally biased region" description="Acidic residues" evidence="2">
    <location>
        <begin position="511"/>
        <end position="529"/>
    </location>
</feature>
<evidence type="ECO:0000256" key="3">
    <source>
        <dbReference type="SAM" id="Phobius"/>
    </source>
</evidence>
<gene>
    <name evidence="6" type="ORF">GCM10022261_08710</name>
</gene>
<keyword evidence="3" id="KW-0472">Membrane</keyword>
<keyword evidence="3" id="KW-1133">Transmembrane helix</keyword>
<keyword evidence="3" id="KW-0812">Transmembrane</keyword>
<dbReference type="PANTHER" id="PTHR22953">
    <property type="entry name" value="ACID PHOSPHATASE RELATED"/>
    <property type="match status" value="1"/>
</dbReference>
<dbReference type="Gene3D" id="3.60.21.10">
    <property type="match status" value="1"/>
</dbReference>
<comment type="caution">
    <text evidence="6">The sequence shown here is derived from an EMBL/GenBank/DDBJ whole genome shotgun (WGS) entry which is preliminary data.</text>
</comment>
<dbReference type="RefSeq" id="WP_236865473.1">
    <property type="nucleotide sequence ID" value="NZ_BAABAZ010000004.1"/>
</dbReference>
<feature type="compositionally biased region" description="Low complexity" evidence="2">
    <location>
        <begin position="461"/>
        <end position="510"/>
    </location>
</feature>
<dbReference type="Proteomes" id="UP001501586">
    <property type="component" value="Unassembled WGS sequence"/>
</dbReference>
<dbReference type="InterPro" id="IPR039331">
    <property type="entry name" value="PAPs-like"/>
</dbReference>
<feature type="region of interest" description="Disordered" evidence="2">
    <location>
        <begin position="416"/>
        <end position="608"/>
    </location>
</feature>
<evidence type="ECO:0000256" key="2">
    <source>
        <dbReference type="SAM" id="MobiDB-lite"/>
    </source>
</evidence>
<evidence type="ECO:0000256" key="1">
    <source>
        <dbReference type="ARBA" id="ARBA00022729"/>
    </source>
</evidence>